<comment type="caution">
    <text evidence="1">The sequence shown here is derived from an EMBL/GenBank/DDBJ whole genome shotgun (WGS) entry which is preliminary data.</text>
</comment>
<name>A0A1E3BRG6_ASPCR</name>
<reference evidence="1 2" key="1">
    <citation type="journal article" date="2016" name="BMC Genomics">
        <title>Comparative genomic and transcriptomic analyses of the Fuzhuan brick tea-fermentation fungus Aspergillus cristatus.</title>
        <authorList>
            <person name="Ge Y."/>
            <person name="Wang Y."/>
            <person name="Liu Y."/>
            <person name="Tan Y."/>
            <person name="Ren X."/>
            <person name="Zhang X."/>
            <person name="Hyde K.D."/>
            <person name="Liu Y."/>
            <person name="Liu Z."/>
        </authorList>
    </citation>
    <scope>NUCLEOTIDE SEQUENCE [LARGE SCALE GENOMIC DNA]</scope>
    <source>
        <strain evidence="1 2">GZAAS20.1005</strain>
    </source>
</reference>
<accession>A0A1E3BRG6</accession>
<evidence type="ECO:0000313" key="1">
    <source>
        <dbReference type="EMBL" id="ODM23371.1"/>
    </source>
</evidence>
<dbReference type="VEuPathDB" id="FungiDB:SI65_00960"/>
<organism evidence="1 2">
    <name type="scientific">Aspergillus cristatus</name>
    <name type="common">Chinese Fuzhuan brick tea-fermentation fungus</name>
    <name type="synonym">Eurotium cristatum</name>
    <dbReference type="NCBI Taxonomy" id="573508"/>
    <lineage>
        <taxon>Eukaryota</taxon>
        <taxon>Fungi</taxon>
        <taxon>Dikarya</taxon>
        <taxon>Ascomycota</taxon>
        <taxon>Pezizomycotina</taxon>
        <taxon>Eurotiomycetes</taxon>
        <taxon>Eurotiomycetidae</taxon>
        <taxon>Eurotiales</taxon>
        <taxon>Aspergillaceae</taxon>
        <taxon>Aspergillus</taxon>
        <taxon>Aspergillus subgen. Aspergillus</taxon>
    </lineage>
</organism>
<evidence type="ECO:0000313" key="2">
    <source>
        <dbReference type="Proteomes" id="UP000094569"/>
    </source>
</evidence>
<gene>
    <name evidence="1" type="ORF">SI65_00960</name>
</gene>
<keyword evidence="2" id="KW-1185">Reference proteome</keyword>
<dbReference type="OrthoDB" id="2156052at2759"/>
<dbReference type="Proteomes" id="UP000094569">
    <property type="component" value="Unassembled WGS sequence"/>
</dbReference>
<sequence length="232" mass="25741">METVSQLLSRPLPLSTGRTAHVRLSQIRSFLYVLQTCAALDLTGLVPITDDASEDFIVGSELGLTGRFAKNLCDGVSKALSTTTLRHIKFGDYQASEPRIENKIPDVVMLSMPGCQSVAILEFKPWWGVRLESYPISRGYMYLVPLQSHLSQLVNYMRINMLKFGALSTYKTTVFVKRTDAYHFELSLPVDEGASNPTVRECLLAMAAFASEGRLLPNAGRLADKSGMRMNK</sequence>
<protein>
    <submittedName>
        <fullName evidence="1">Uncharacterized protein</fullName>
    </submittedName>
</protein>
<proteinExistence type="predicted"/>
<dbReference type="AlphaFoldDB" id="A0A1E3BRG6"/>
<dbReference type="EMBL" id="JXNT01000001">
    <property type="protein sequence ID" value="ODM23371.1"/>
    <property type="molecule type" value="Genomic_DNA"/>
</dbReference>